<keyword evidence="5" id="KW-1185">Reference proteome</keyword>
<accession>A0ABS8DJZ6</accession>
<dbReference type="InterPro" id="IPR050624">
    <property type="entry name" value="HTH-type_Tx_Regulator"/>
</dbReference>
<gene>
    <name evidence="4" type="ORF">LIZ65_15890</name>
</gene>
<comment type="caution">
    <text evidence="4">The sequence shown here is derived from an EMBL/GenBank/DDBJ whole genome shotgun (WGS) entry which is preliminary data.</text>
</comment>
<dbReference type="PROSITE" id="PS50977">
    <property type="entry name" value="HTH_TETR_2"/>
    <property type="match status" value="1"/>
</dbReference>
<dbReference type="EMBL" id="JAJCIS010000014">
    <property type="protein sequence ID" value="MCB7388770.1"/>
    <property type="molecule type" value="Genomic_DNA"/>
</dbReference>
<evidence type="ECO:0000256" key="1">
    <source>
        <dbReference type="ARBA" id="ARBA00023125"/>
    </source>
</evidence>
<feature type="domain" description="HTH tetR-type" evidence="3">
    <location>
        <begin position="5"/>
        <end position="65"/>
    </location>
</feature>
<dbReference type="InterPro" id="IPR001647">
    <property type="entry name" value="HTH_TetR"/>
</dbReference>
<dbReference type="Gene3D" id="1.10.357.10">
    <property type="entry name" value="Tetracycline Repressor, domain 2"/>
    <property type="match status" value="1"/>
</dbReference>
<dbReference type="PANTHER" id="PTHR43479:SF7">
    <property type="entry name" value="TETR-FAMILY TRANSCRIPTIONAL REGULATOR"/>
    <property type="match status" value="1"/>
</dbReference>
<reference evidence="4 5" key="1">
    <citation type="submission" date="2021-10" db="EMBL/GenBank/DDBJ databases">
        <title>Collection of gut derived symbiotic bacterial strains cultured from healthy donors.</title>
        <authorList>
            <person name="Lin H."/>
            <person name="Littmann E."/>
            <person name="Kohout C."/>
            <person name="Pamer E.G."/>
        </authorList>
    </citation>
    <scope>NUCLEOTIDE SEQUENCE [LARGE SCALE GENOMIC DNA]</scope>
    <source>
        <strain evidence="4 5">DFI.1.165</strain>
    </source>
</reference>
<dbReference type="SUPFAM" id="SSF46689">
    <property type="entry name" value="Homeodomain-like"/>
    <property type="match status" value="1"/>
</dbReference>
<dbReference type="InterPro" id="IPR039532">
    <property type="entry name" value="TetR_C_Firmicutes"/>
</dbReference>
<feature type="DNA-binding region" description="H-T-H motif" evidence="2">
    <location>
        <begin position="28"/>
        <end position="47"/>
    </location>
</feature>
<dbReference type="Pfam" id="PF14278">
    <property type="entry name" value="TetR_C_8"/>
    <property type="match status" value="1"/>
</dbReference>
<evidence type="ECO:0000256" key="2">
    <source>
        <dbReference type="PROSITE-ProRule" id="PRU00335"/>
    </source>
</evidence>
<organism evidence="4 5">
    <name type="scientific">Bariatricus massiliensis</name>
    <dbReference type="NCBI Taxonomy" id="1745713"/>
    <lineage>
        <taxon>Bacteria</taxon>
        <taxon>Bacillati</taxon>
        <taxon>Bacillota</taxon>
        <taxon>Clostridia</taxon>
        <taxon>Lachnospirales</taxon>
        <taxon>Lachnospiraceae</taxon>
        <taxon>Bariatricus</taxon>
    </lineage>
</organism>
<dbReference type="Proteomes" id="UP001299546">
    <property type="component" value="Unassembled WGS sequence"/>
</dbReference>
<evidence type="ECO:0000313" key="4">
    <source>
        <dbReference type="EMBL" id="MCB7388770.1"/>
    </source>
</evidence>
<sequence>MANNLITKEALAGALKSLLKEMPLSKISVKCITTYCNISRNTFYYHFKDKYELINWIFYSDMLQNVNSFNDPNKLTDSFVNVCKCLYTNRKFYLACFQYVGQNSLYEYLFDFYYELWKINIDVRYTESGFKLTEDELNVMAKLKSHALVGIISDWVRDGMHDNYMNYFEQIRTVLDFESSGYAILSDQKMLRPEQEEPADNSFRKKCTKAC</sequence>
<dbReference type="RefSeq" id="WP_066733005.1">
    <property type="nucleotide sequence ID" value="NZ_JAJCIQ010000014.1"/>
</dbReference>
<name>A0ABS8DJZ6_9FIRM</name>
<protein>
    <submittedName>
        <fullName evidence="4">TetR/AcrR family transcriptional regulator C-terminal domain-containing protein</fullName>
    </submittedName>
</protein>
<keyword evidence="1 2" id="KW-0238">DNA-binding</keyword>
<dbReference type="PANTHER" id="PTHR43479">
    <property type="entry name" value="ACREF/ENVCD OPERON REPRESSOR-RELATED"/>
    <property type="match status" value="1"/>
</dbReference>
<dbReference type="InterPro" id="IPR009057">
    <property type="entry name" value="Homeodomain-like_sf"/>
</dbReference>
<evidence type="ECO:0000313" key="5">
    <source>
        <dbReference type="Proteomes" id="UP001299546"/>
    </source>
</evidence>
<proteinExistence type="predicted"/>
<evidence type="ECO:0000259" key="3">
    <source>
        <dbReference type="PROSITE" id="PS50977"/>
    </source>
</evidence>